<comment type="caution">
    <text evidence="6">The sequence shown here is derived from an EMBL/GenBank/DDBJ whole genome shotgun (WGS) entry which is preliminary data.</text>
</comment>
<dbReference type="AlphaFoldDB" id="A0A8J2VPS8"/>
<dbReference type="PROSITE" id="PS50931">
    <property type="entry name" value="HTH_LYSR"/>
    <property type="match status" value="1"/>
</dbReference>
<dbReference type="Pfam" id="PF00126">
    <property type="entry name" value="HTH_1"/>
    <property type="match status" value="1"/>
</dbReference>
<dbReference type="GO" id="GO:0003700">
    <property type="term" value="F:DNA-binding transcription factor activity"/>
    <property type="evidence" value="ECO:0007669"/>
    <property type="project" value="InterPro"/>
</dbReference>
<dbReference type="InterPro" id="IPR036390">
    <property type="entry name" value="WH_DNA-bd_sf"/>
</dbReference>
<sequence length="297" mass="34097">MVPMNIESLRMFCHVVDEGSISKAARLGFVSQPAVTRQIRQLENHYGTTLFDRTNGKLTLTEAGKILYPYAKEIIKLDNTSFEEIQEKLGAADTVLHVGASLTIGEYLLPGLLGNFKKKHEQIKFSLSIGNTPHILSQLEQNEIDIALVEGAVKQQSKYKIEKFADDELILVTSYHHRWQDRAEIDIVELTEEKMIWREQNSGTRLIVENALKKYNVLEKIENAMELGSLQSIKSAVEADLGVSILPRLTVTKELKYHTLREISIKDFTLMRDLWMVQKDRRFKKRAQAYFEAFLQE</sequence>
<keyword evidence="2" id="KW-0805">Transcription regulation</keyword>
<dbReference type="InterPro" id="IPR036388">
    <property type="entry name" value="WH-like_DNA-bd_sf"/>
</dbReference>
<feature type="domain" description="HTH lysR-type" evidence="5">
    <location>
        <begin position="4"/>
        <end position="61"/>
    </location>
</feature>
<dbReference type="EMBL" id="BMIR01000004">
    <property type="protein sequence ID" value="GGE34900.1"/>
    <property type="molecule type" value="Genomic_DNA"/>
</dbReference>
<dbReference type="InterPro" id="IPR000847">
    <property type="entry name" value="LysR_HTH_N"/>
</dbReference>
<dbReference type="Gene3D" id="1.10.10.10">
    <property type="entry name" value="Winged helix-like DNA-binding domain superfamily/Winged helix DNA-binding domain"/>
    <property type="match status" value="1"/>
</dbReference>
<evidence type="ECO:0000256" key="3">
    <source>
        <dbReference type="ARBA" id="ARBA00023125"/>
    </source>
</evidence>
<evidence type="ECO:0000259" key="5">
    <source>
        <dbReference type="PROSITE" id="PS50931"/>
    </source>
</evidence>
<dbReference type="PANTHER" id="PTHR30126">
    <property type="entry name" value="HTH-TYPE TRANSCRIPTIONAL REGULATOR"/>
    <property type="match status" value="1"/>
</dbReference>
<dbReference type="CDD" id="cd08420">
    <property type="entry name" value="PBP2_CysL_like"/>
    <property type="match status" value="1"/>
</dbReference>
<dbReference type="Proteomes" id="UP000628775">
    <property type="component" value="Unassembled WGS sequence"/>
</dbReference>
<accession>A0A8J2VPS8</accession>
<protein>
    <submittedName>
        <fullName evidence="6">LysR family transcriptional regulator</fullName>
    </submittedName>
</protein>
<dbReference type="SUPFAM" id="SSF53850">
    <property type="entry name" value="Periplasmic binding protein-like II"/>
    <property type="match status" value="1"/>
</dbReference>
<dbReference type="FunFam" id="1.10.10.10:FF:000001">
    <property type="entry name" value="LysR family transcriptional regulator"/>
    <property type="match status" value="1"/>
</dbReference>
<comment type="similarity">
    <text evidence="1">Belongs to the LysR transcriptional regulatory family.</text>
</comment>
<dbReference type="Pfam" id="PF03466">
    <property type="entry name" value="LysR_substrate"/>
    <property type="match status" value="1"/>
</dbReference>
<reference evidence="6" key="1">
    <citation type="journal article" date="2014" name="Int. J. Syst. Evol. Microbiol.">
        <title>Complete genome sequence of Corynebacterium casei LMG S-19264T (=DSM 44701T), isolated from a smear-ripened cheese.</title>
        <authorList>
            <consortium name="US DOE Joint Genome Institute (JGI-PGF)"/>
            <person name="Walter F."/>
            <person name="Albersmeier A."/>
            <person name="Kalinowski J."/>
            <person name="Ruckert C."/>
        </authorList>
    </citation>
    <scope>NUCLEOTIDE SEQUENCE</scope>
    <source>
        <strain evidence="6">CGMCC 1.15371</strain>
    </source>
</reference>
<dbReference type="Gene3D" id="3.40.190.290">
    <property type="match status" value="1"/>
</dbReference>
<name>A0A8J2VPS8_9BACL</name>
<evidence type="ECO:0000256" key="1">
    <source>
        <dbReference type="ARBA" id="ARBA00009437"/>
    </source>
</evidence>
<keyword evidence="4" id="KW-0804">Transcription</keyword>
<evidence type="ECO:0000313" key="6">
    <source>
        <dbReference type="EMBL" id="GGE34900.1"/>
    </source>
</evidence>
<organism evidence="6 7">
    <name type="scientific">Pullulanibacillus camelliae</name>
    <dbReference type="NCBI Taxonomy" id="1707096"/>
    <lineage>
        <taxon>Bacteria</taxon>
        <taxon>Bacillati</taxon>
        <taxon>Bacillota</taxon>
        <taxon>Bacilli</taxon>
        <taxon>Bacillales</taxon>
        <taxon>Sporolactobacillaceae</taxon>
        <taxon>Pullulanibacillus</taxon>
    </lineage>
</organism>
<evidence type="ECO:0000256" key="2">
    <source>
        <dbReference type="ARBA" id="ARBA00023015"/>
    </source>
</evidence>
<keyword evidence="7" id="KW-1185">Reference proteome</keyword>
<proteinExistence type="inferred from homology"/>
<dbReference type="GO" id="GO:0000976">
    <property type="term" value="F:transcription cis-regulatory region binding"/>
    <property type="evidence" value="ECO:0007669"/>
    <property type="project" value="TreeGrafter"/>
</dbReference>
<dbReference type="InterPro" id="IPR005119">
    <property type="entry name" value="LysR_subst-bd"/>
</dbReference>
<dbReference type="SUPFAM" id="SSF46785">
    <property type="entry name" value="Winged helix' DNA-binding domain"/>
    <property type="match status" value="1"/>
</dbReference>
<dbReference type="PANTHER" id="PTHR30126:SF39">
    <property type="entry name" value="HTH-TYPE TRANSCRIPTIONAL REGULATOR CYSL"/>
    <property type="match status" value="1"/>
</dbReference>
<gene>
    <name evidence="6" type="ORF">GCM10011391_11970</name>
</gene>
<dbReference type="PRINTS" id="PR00039">
    <property type="entry name" value="HTHLYSR"/>
</dbReference>
<reference evidence="6" key="2">
    <citation type="submission" date="2020-09" db="EMBL/GenBank/DDBJ databases">
        <authorList>
            <person name="Sun Q."/>
            <person name="Zhou Y."/>
        </authorList>
    </citation>
    <scope>NUCLEOTIDE SEQUENCE</scope>
    <source>
        <strain evidence="6">CGMCC 1.15371</strain>
    </source>
</reference>
<evidence type="ECO:0000256" key="4">
    <source>
        <dbReference type="ARBA" id="ARBA00023163"/>
    </source>
</evidence>
<evidence type="ECO:0000313" key="7">
    <source>
        <dbReference type="Proteomes" id="UP000628775"/>
    </source>
</evidence>
<keyword evidence="3" id="KW-0238">DNA-binding</keyword>